<accession>A0ABP5VYN1</accession>
<dbReference type="InterPro" id="IPR021239">
    <property type="entry name" value="DUF2625"/>
</dbReference>
<keyword evidence="2" id="KW-1185">Reference proteome</keyword>
<comment type="caution">
    <text evidence="1">The sequence shown here is derived from an EMBL/GenBank/DDBJ whole genome shotgun (WGS) entry which is preliminary data.</text>
</comment>
<evidence type="ECO:0000313" key="2">
    <source>
        <dbReference type="Proteomes" id="UP001501231"/>
    </source>
</evidence>
<evidence type="ECO:0000313" key="1">
    <source>
        <dbReference type="EMBL" id="GAA2413011.1"/>
    </source>
</evidence>
<organism evidence="1 2">
    <name type="scientific">Actinomadura vinacea</name>
    <dbReference type="NCBI Taxonomy" id="115336"/>
    <lineage>
        <taxon>Bacteria</taxon>
        <taxon>Bacillati</taxon>
        <taxon>Actinomycetota</taxon>
        <taxon>Actinomycetes</taxon>
        <taxon>Streptosporangiales</taxon>
        <taxon>Thermomonosporaceae</taxon>
        <taxon>Actinomadura</taxon>
    </lineage>
</organism>
<dbReference type="RefSeq" id="WP_344588773.1">
    <property type="nucleotide sequence ID" value="NZ_BAAARW010000008.1"/>
</dbReference>
<dbReference type="Pfam" id="PF10946">
    <property type="entry name" value="DUF2625"/>
    <property type="match status" value="1"/>
</dbReference>
<reference evidence="2" key="1">
    <citation type="journal article" date="2019" name="Int. J. Syst. Evol. Microbiol.">
        <title>The Global Catalogue of Microorganisms (GCM) 10K type strain sequencing project: providing services to taxonomists for standard genome sequencing and annotation.</title>
        <authorList>
            <consortium name="The Broad Institute Genomics Platform"/>
            <consortium name="The Broad Institute Genome Sequencing Center for Infectious Disease"/>
            <person name="Wu L."/>
            <person name="Ma J."/>
        </authorList>
    </citation>
    <scope>NUCLEOTIDE SEQUENCE [LARGE SCALE GENOMIC DNA]</scope>
    <source>
        <strain evidence="2">JCM 3325</strain>
    </source>
</reference>
<proteinExistence type="predicted"/>
<name>A0ABP5VYN1_9ACTN</name>
<gene>
    <name evidence="1" type="ORF">GCM10010191_23370</name>
</gene>
<dbReference type="Proteomes" id="UP001501231">
    <property type="component" value="Unassembled WGS sequence"/>
</dbReference>
<sequence length="240" mass="26092">MSDLRSIADLKDVADPAWPELQELLGRADGHQTAEILPVAPEAGEKALHRMQVSAGSFLGALALHTGGVLVDNGWVRVLGGGSPELGLPSLAEANPALAERRRPAPALLVGYDVLGGRFEINGSDPGADGRPGEPGQMCYFQPENLEWKLLETPKRVFGHSMWLRFLILGNLTDFYWTLRWPGWADDVAALRHDQGMSFYPPLPTLDGAEEIAAADRRPVPVSELFALYEEYRTAGIAPS</sequence>
<dbReference type="EMBL" id="BAAARW010000008">
    <property type="protein sequence ID" value="GAA2413011.1"/>
    <property type="molecule type" value="Genomic_DNA"/>
</dbReference>
<protein>
    <submittedName>
        <fullName evidence="1">DUF2625 domain-containing protein</fullName>
    </submittedName>
</protein>